<dbReference type="SUPFAM" id="SSF53335">
    <property type="entry name" value="S-adenosyl-L-methionine-dependent methyltransferases"/>
    <property type="match status" value="1"/>
</dbReference>
<comment type="caution">
    <text evidence="1">The sequence shown here is derived from an EMBL/GenBank/DDBJ whole genome shotgun (WGS) entry which is preliminary data.</text>
</comment>
<evidence type="ECO:0000313" key="1">
    <source>
        <dbReference type="EMBL" id="OCR90131.1"/>
    </source>
</evidence>
<dbReference type="Proteomes" id="UP000093100">
    <property type="component" value="Unassembled WGS sequence"/>
</dbReference>
<gene>
    <name evidence="1" type="ORF">CFT12S02225_08435</name>
</gene>
<reference evidence="1 2" key="1">
    <citation type="journal article" date="2016" name="Genome Biol. Evol.">
        <title>Comparative Genomics of Campylobacter fetus from Reptiles and Mammals Reveals Divergent Evolution in Host-Associated Lineages.</title>
        <authorList>
            <person name="Gilbert M.J."/>
            <person name="Miller W.G."/>
            <person name="Yee E."/>
            <person name="Zomer A.L."/>
            <person name="van der Graaf-van Bloois L."/>
            <person name="Fitzgerald C."/>
            <person name="Forbes K.J."/>
            <person name="Meric G."/>
            <person name="Sheppard S.K."/>
            <person name="Wagenaar J.A."/>
            <person name="Duim B."/>
        </authorList>
    </citation>
    <scope>NUCLEOTIDE SEQUENCE [LARGE SCALE GENOMIC DNA]</scope>
    <source>
        <strain evidence="1 2">12S02225-3</strain>
    </source>
</reference>
<dbReference type="EMBL" id="LFLK01000010">
    <property type="protein sequence ID" value="OCR90131.1"/>
    <property type="molecule type" value="Genomic_DNA"/>
</dbReference>
<name>A0AAX0H9D0_CAMFE</name>
<proteinExistence type="predicted"/>
<dbReference type="RefSeq" id="WP_065841183.1">
    <property type="nucleotide sequence ID" value="NZ_LFLK01000010.1"/>
</dbReference>
<organism evidence="1 2">
    <name type="scientific">Campylobacter fetus subsp. testudinum</name>
    <dbReference type="NCBI Taxonomy" id="1507806"/>
    <lineage>
        <taxon>Bacteria</taxon>
        <taxon>Pseudomonadati</taxon>
        <taxon>Campylobacterota</taxon>
        <taxon>Epsilonproteobacteria</taxon>
        <taxon>Campylobacterales</taxon>
        <taxon>Campylobacteraceae</taxon>
        <taxon>Campylobacter</taxon>
    </lineage>
</organism>
<sequence>MLDIGYYREQENTAKTNCPNWMIYETNNLDVFEKTGFPVRINNFQQTYMMLDSMNDSLFDEYMREFGGFSEDELNEFLYALKLHIDFQRNAYPQKDHFLPLDTMISAFSIQKKLFNLNPNLKSLLEIGSGAGAFSFFAHNLENYTQIEACESFYMLQSAINFYLFKDKFKEEVFEKQDNNYFSSLNETKKDYIETKGVGGGISHFPYWKLAKIYSKKEEFDMVMSNANLVEFSTRALNDYLSIVKHILKNDGMFFVQCFGGTVLRNTNIAFEALYNHGFSPLLIVNPWHFDINKIKDDIANKIKQKYDKIALYPGGNHSKIFSTYFNNYIICDDKSDIYNKISSIKDNRAVFITSYDKNIIKNGIEQCKQSGLRYHTINELVDMPFTKSNAIFVKNGHPLFKKYYNRENYYNILTNYDEDSLERISLWKQKKNKRIYSKQEIVYKFKDKFPN</sequence>
<protein>
    <submittedName>
        <fullName evidence="1">Uncharacterized protein</fullName>
    </submittedName>
</protein>
<dbReference type="InterPro" id="IPR029063">
    <property type="entry name" value="SAM-dependent_MTases_sf"/>
</dbReference>
<dbReference type="Gene3D" id="3.40.50.150">
    <property type="entry name" value="Vaccinia Virus protein VP39"/>
    <property type="match status" value="1"/>
</dbReference>
<evidence type="ECO:0000313" key="2">
    <source>
        <dbReference type="Proteomes" id="UP000093100"/>
    </source>
</evidence>
<accession>A0AAX0H9D0</accession>
<dbReference type="AlphaFoldDB" id="A0AAX0H9D0"/>